<dbReference type="EMBL" id="CP136426">
    <property type="protein sequence ID" value="WOC51563.1"/>
    <property type="molecule type" value="Genomic_DNA"/>
</dbReference>
<name>A0AAU0F2L9_9FLAO</name>
<evidence type="ECO:0000313" key="2">
    <source>
        <dbReference type="Proteomes" id="UP001432059"/>
    </source>
</evidence>
<dbReference type="Proteomes" id="UP001432059">
    <property type="component" value="Chromosome"/>
</dbReference>
<dbReference type="InterPro" id="IPR036249">
    <property type="entry name" value="Thioredoxin-like_sf"/>
</dbReference>
<proteinExistence type="predicted"/>
<sequence length="188" mass="21982">MNLKPYWEKALTSEDYIALSEERAQNNPNPIDPYQEYYELGLQRMQRILKTFKLDEEQLKTLKEKNFNGKILIISEPWCGDASTTVPAVFKFFEGHNEVRIFLRDRDESLINQFLTNGSKSIPLVIILDENNEALHRWGPRPAYGTELLAKYKANPEVYPKESFYNDLQVYYAKNKGKDAIEEILNLI</sequence>
<gene>
    <name evidence="1" type="ORF">BPO_0916</name>
</gene>
<dbReference type="KEGG" id="bpor:BPO_0916"/>
<protein>
    <submittedName>
        <fullName evidence="1">Thioredoxin</fullName>
    </submittedName>
</protein>
<evidence type="ECO:0000313" key="1">
    <source>
        <dbReference type="EMBL" id="WOC51563.1"/>
    </source>
</evidence>
<dbReference type="SUPFAM" id="SSF52833">
    <property type="entry name" value="Thioredoxin-like"/>
    <property type="match status" value="1"/>
</dbReference>
<keyword evidence="2" id="KW-1185">Reference proteome</keyword>
<dbReference type="Pfam" id="PF14595">
    <property type="entry name" value="Thioredoxin_9"/>
    <property type="match status" value="1"/>
</dbReference>
<reference evidence="1" key="1">
    <citation type="submission" date="2023-10" db="EMBL/GenBank/DDBJ databases">
        <title>Characterization and whole genome sequencing of a novel strain of Bergeyella porcorum QD2021 isolated from pig.</title>
        <authorList>
            <person name="Liu G."/>
            <person name="Chen C."/>
            <person name="Han X."/>
        </authorList>
    </citation>
    <scope>NUCLEOTIDE SEQUENCE</scope>
    <source>
        <strain evidence="1">QD2021</strain>
    </source>
</reference>
<dbReference type="Gene3D" id="3.40.30.10">
    <property type="entry name" value="Glutaredoxin"/>
    <property type="match status" value="1"/>
</dbReference>
<organism evidence="1 2">
    <name type="scientific">Bergeyella porcorum</name>
    <dbReference type="NCBI Taxonomy" id="1735111"/>
    <lineage>
        <taxon>Bacteria</taxon>
        <taxon>Pseudomonadati</taxon>
        <taxon>Bacteroidota</taxon>
        <taxon>Flavobacteriia</taxon>
        <taxon>Flavobacteriales</taxon>
        <taxon>Weeksellaceae</taxon>
        <taxon>Bergeyella</taxon>
    </lineage>
</organism>
<dbReference type="AlphaFoldDB" id="A0AAU0F2L9"/>
<accession>A0AAU0F2L9</accession>
<dbReference type="RefSeq" id="WP_327985179.1">
    <property type="nucleotide sequence ID" value="NZ_CP136426.1"/>
</dbReference>